<keyword evidence="2" id="KW-0862">Zinc</keyword>
<name>A0A1B1BDN0_9ACTN</name>
<reference evidence="4 5" key="1">
    <citation type="submission" date="2016-06" db="EMBL/GenBank/DDBJ databases">
        <title>Complete genome sequence of Streptomyces griseochromogenes ATCC 14511, the Blasticidin S producer.</title>
        <authorList>
            <person name="Wu L."/>
        </authorList>
    </citation>
    <scope>NUCLEOTIDE SEQUENCE [LARGE SCALE GENOMIC DNA]</scope>
    <source>
        <strain evidence="4 5">ATCC 14511</strain>
    </source>
</reference>
<organism evidence="4 5">
    <name type="scientific">Streptomyces griseochromogenes</name>
    <dbReference type="NCBI Taxonomy" id="68214"/>
    <lineage>
        <taxon>Bacteria</taxon>
        <taxon>Bacillati</taxon>
        <taxon>Actinomycetota</taxon>
        <taxon>Actinomycetes</taxon>
        <taxon>Kitasatosporales</taxon>
        <taxon>Streptomycetaceae</taxon>
        <taxon>Streptomyces</taxon>
    </lineage>
</organism>
<gene>
    <name evidence="4" type="ORF">AVL59_28525</name>
</gene>
<dbReference type="InterPro" id="IPR002125">
    <property type="entry name" value="CMP_dCMP_dom"/>
</dbReference>
<evidence type="ECO:0000256" key="2">
    <source>
        <dbReference type="ARBA" id="ARBA00022833"/>
    </source>
</evidence>
<dbReference type="OrthoDB" id="9802676at2"/>
<keyword evidence="1" id="KW-0479">Metal-binding</keyword>
<dbReference type="Pfam" id="PF00383">
    <property type="entry name" value="dCMP_cyt_deam_1"/>
    <property type="match status" value="1"/>
</dbReference>
<dbReference type="SUPFAM" id="SSF53927">
    <property type="entry name" value="Cytidine deaminase-like"/>
    <property type="match status" value="1"/>
</dbReference>
<dbReference type="KEGG" id="sgs:AVL59_28525"/>
<dbReference type="PROSITE" id="PS00903">
    <property type="entry name" value="CYT_DCMP_DEAMINASES_1"/>
    <property type="match status" value="1"/>
</dbReference>
<evidence type="ECO:0000259" key="3">
    <source>
        <dbReference type="PROSITE" id="PS51747"/>
    </source>
</evidence>
<dbReference type="Proteomes" id="UP000092659">
    <property type="component" value="Chromosome"/>
</dbReference>
<dbReference type="CDD" id="cd01285">
    <property type="entry name" value="nucleoside_deaminase"/>
    <property type="match status" value="1"/>
</dbReference>
<dbReference type="AlphaFoldDB" id="A0A1B1BDN0"/>
<dbReference type="PANTHER" id="PTHR11079:SF203">
    <property type="entry name" value="CMP_DCMP-TYPE DEAMINASE DOMAIN-CONTAINING PROTEIN"/>
    <property type="match status" value="1"/>
</dbReference>
<dbReference type="GO" id="GO:0052717">
    <property type="term" value="F:tRNA-specific adenosine-34 deaminase activity"/>
    <property type="evidence" value="ECO:0007669"/>
    <property type="project" value="TreeGrafter"/>
</dbReference>
<proteinExistence type="predicted"/>
<dbReference type="EMBL" id="CP016279">
    <property type="protein sequence ID" value="ANP56842.1"/>
    <property type="molecule type" value="Genomic_DNA"/>
</dbReference>
<feature type="domain" description="CMP/dCMP-type deaminase" evidence="3">
    <location>
        <begin position="1"/>
        <end position="113"/>
    </location>
</feature>
<dbReference type="Gene3D" id="3.40.140.10">
    <property type="entry name" value="Cytidine Deaminase, domain 2"/>
    <property type="match status" value="1"/>
</dbReference>
<evidence type="ECO:0000313" key="5">
    <source>
        <dbReference type="Proteomes" id="UP000092659"/>
    </source>
</evidence>
<protein>
    <submittedName>
        <fullName evidence="4">tRNA-specific adenosine deaminase</fullName>
    </submittedName>
</protein>
<sequence length="154" mass="16876">MRLAMEQARQNPAFPFGAVIVGTRTGEVLAGGVNATKDNPALHGEVVAMNDYVRRHGNHGWADTTLYTTGEPCSMCVSAMVWANLRRVVWGSSIDEIRRTGIHQIALSAREVARSAGSFYTPELFLGGVLADSTDRLFQEARRLRRRDACGELA</sequence>
<dbReference type="InterPro" id="IPR016193">
    <property type="entry name" value="Cytidine_deaminase-like"/>
</dbReference>
<evidence type="ECO:0000313" key="4">
    <source>
        <dbReference type="EMBL" id="ANP56842.1"/>
    </source>
</evidence>
<dbReference type="GO" id="GO:0002100">
    <property type="term" value="P:tRNA wobble adenosine to inosine editing"/>
    <property type="evidence" value="ECO:0007669"/>
    <property type="project" value="TreeGrafter"/>
</dbReference>
<dbReference type="InterPro" id="IPR016192">
    <property type="entry name" value="APOBEC/CMP_deaminase_Zn-bd"/>
</dbReference>
<evidence type="ECO:0000256" key="1">
    <source>
        <dbReference type="ARBA" id="ARBA00022723"/>
    </source>
</evidence>
<dbReference type="PANTHER" id="PTHR11079">
    <property type="entry name" value="CYTOSINE DEAMINASE FAMILY MEMBER"/>
    <property type="match status" value="1"/>
</dbReference>
<dbReference type="STRING" id="68214.AVL59_28525"/>
<dbReference type="GO" id="GO:0008270">
    <property type="term" value="F:zinc ion binding"/>
    <property type="evidence" value="ECO:0007669"/>
    <property type="project" value="InterPro"/>
</dbReference>
<accession>A0A1B1BDN0</accession>
<dbReference type="PROSITE" id="PS51747">
    <property type="entry name" value="CYT_DCMP_DEAMINASES_2"/>
    <property type="match status" value="1"/>
</dbReference>